<dbReference type="EMBL" id="ML179092">
    <property type="protein sequence ID" value="THV01264.1"/>
    <property type="molecule type" value="Genomic_DNA"/>
</dbReference>
<evidence type="ECO:0000313" key="2">
    <source>
        <dbReference type="Proteomes" id="UP000297245"/>
    </source>
</evidence>
<sequence length="102" mass="12085">IKRARLLEWAFDVEQTEDYPSERASAIALKIPDNDLLSAYHGEQRVLVHHEEEGIIELCRKLELKSPLEDEVELTVVFGWSLKLEKHPYIRFYKFDISRLFL</sequence>
<name>A0A4S8MGK5_DENBC</name>
<dbReference type="OrthoDB" id="2817598at2759"/>
<proteinExistence type="predicted"/>
<feature type="non-terminal residue" evidence="1">
    <location>
        <position position="1"/>
    </location>
</feature>
<accession>A0A4S8MGK5</accession>
<dbReference type="Proteomes" id="UP000297245">
    <property type="component" value="Unassembled WGS sequence"/>
</dbReference>
<reference evidence="1 2" key="1">
    <citation type="journal article" date="2019" name="Nat. Ecol. Evol.">
        <title>Megaphylogeny resolves global patterns of mushroom evolution.</title>
        <authorList>
            <person name="Varga T."/>
            <person name="Krizsan K."/>
            <person name="Foldi C."/>
            <person name="Dima B."/>
            <person name="Sanchez-Garcia M."/>
            <person name="Sanchez-Ramirez S."/>
            <person name="Szollosi G.J."/>
            <person name="Szarkandi J.G."/>
            <person name="Papp V."/>
            <person name="Albert L."/>
            <person name="Andreopoulos W."/>
            <person name="Angelini C."/>
            <person name="Antonin V."/>
            <person name="Barry K.W."/>
            <person name="Bougher N.L."/>
            <person name="Buchanan P."/>
            <person name="Buyck B."/>
            <person name="Bense V."/>
            <person name="Catcheside P."/>
            <person name="Chovatia M."/>
            <person name="Cooper J."/>
            <person name="Damon W."/>
            <person name="Desjardin D."/>
            <person name="Finy P."/>
            <person name="Geml J."/>
            <person name="Haridas S."/>
            <person name="Hughes K."/>
            <person name="Justo A."/>
            <person name="Karasinski D."/>
            <person name="Kautmanova I."/>
            <person name="Kiss B."/>
            <person name="Kocsube S."/>
            <person name="Kotiranta H."/>
            <person name="LaButti K.M."/>
            <person name="Lechner B.E."/>
            <person name="Liimatainen K."/>
            <person name="Lipzen A."/>
            <person name="Lukacs Z."/>
            <person name="Mihaltcheva S."/>
            <person name="Morgado L.N."/>
            <person name="Niskanen T."/>
            <person name="Noordeloos M.E."/>
            <person name="Ohm R.A."/>
            <person name="Ortiz-Santana B."/>
            <person name="Ovrebo C."/>
            <person name="Racz N."/>
            <person name="Riley R."/>
            <person name="Savchenko A."/>
            <person name="Shiryaev A."/>
            <person name="Soop K."/>
            <person name="Spirin V."/>
            <person name="Szebenyi C."/>
            <person name="Tomsovsky M."/>
            <person name="Tulloss R.E."/>
            <person name="Uehling J."/>
            <person name="Grigoriev I.V."/>
            <person name="Vagvolgyi C."/>
            <person name="Papp T."/>
            <person name="Martin F.M."/>
            <person name="Miettinen O."/>
            <person name="Hibbett D.S."/>
            <person name="Nagy L.G."/>
        </authorList>
    </citation>
    <scope>NUCLEOTIDE SEQUENCE [LARGE SCALE GENOMIC DNA]</scope>
    <source>
        <strain evidence="1 2">CBS 962.96</strain>
    </source>
</reference>
<gene>
    <name evidence="1" type="ORF">K435DRAFT_580562</name>
</gene>
<evidence type="ECO:0000313" key="1">
    <source>
        <dbReference type="EMBL" id="THV01264.1"/>
    </source>
</evidence>
<dbReference type="AlphaFoldDB" id="A0A4S8MGK5"/>
<feature type="non-terminal residue" evidence="1">
    <location>
        <position position="102"/>
    </location>
</feature>
<keyword evidence="2" id="KW-1185">Reference proteome</keyword>
<organism evidence="1 2">
    <name type="scientific">Dendrothele bispora (strain CBS 962.96)</name>
    <dbReference type="NCBI Taxonomy" id="1314807"/>
    <lineage>
        <taxon>Eukaryota</taxon>
        <taxon>Fungi</taxon>
        <taxon>Dikarya</taxon>
        <taxon>Basidiomycota</taxon>
        <taxon>Agaricomycotina</taxon>
        <taxon>Agaricomycetes</taxon>
        <taxon>Agaricomycetidae</taxon>
        <taxon>Agaricales</taxon>
        <taxon>Agaricales incertae sedis</taxon>
        <taxon>Dendrothele</taxon>
    </lineage>
</organism>
<protein>
    <submittedName>
        <fullName evidence="1">Uncharacterized protein</fullName>
    </submittedName>
</protein>